<dbReference type="Pfam" id="PF03483">
    <property type="entry name" value="B3_4"/>
    <property type="match status" value="1"/>
</dbReference>
<name>A0A1F7H294_9BACT</name>
<evidence type="ECO:0000256" key="1">
    <source>
        <dbReference type="ARBA" id="ARBA00004496"/>
    </source>
</evidence>
<dbReference type="GO" id="GO:0005524">
    <property type="term" value="F:ATP binding"/>
    <property type="evidence" value="ECO:0007669"/>
    <property type="project" value="UniProtKB-UniRule"/>
</dbReference>
<evidence type="ECO:0000256" key="9">
    <source>
        <dbReference type="ARBA" id="ARBA00048573"/>
    </source>
</evidence>
<gene>
    <name evidence="10" type="primary">lysS</name>
    <name evidence="12" type="ORF">A3C25_03075</name>
</gene>
<dbReference type="Pfam" id="PF01921">
    <property type="entry name" value="tRNA-synt_1f"/>
    <property type="match status" value="1"/>
</dbReference>
<evidence type="ECO:0000259" key="11">
    <source>
        <dbReference type="SMART" id="SM00873"/>
    </source>
</evidence>
<evidence type="ECO:0000256" key="6">
    <source>
        <dbReference type="ARBA" id="ARBA00022840"/>
    </source>
</evidence>
<dbReference type="InterPro" id="IPR020825">
    <property type="entry name" value="Phe-tRNA_synthase-like_B3/B4"/>
</dbReference>
<comment type="subcellular location">
    <subcellularLocation>
        <location evidence="1 10">Cytoplasm</location>
    </subcellularLocation>
</comment>
<dbReference type="GO" id="GO:0005737">
    <property type="term" value="C:cytoplasm"/>
    <property type="evidence" value="ECO:0007669"/>
    <property type="project" value="UniProtKB-SubCell"/>
</dbReference>
<dbReference type="InterPro" id="IPR002904">
    <property type="entry name" value="Lys-tRNA-ligase"/>
</dbReference>
<keyword evidence="4 10" id="KW-0436">Ligase</keyword>
<dbReference type="Proteomes" id="UP000177913">
    <property type="component" value="Unassembled WGS sequence"/>
</dbReference>
<dbReference type="Gene3D" id="3.50.40.10">
    <property type="entry name" value="Phenylalanyl-trna Synthetase, Chain B, domain 3"/>
    <property type="match status" value="1"/>
</dbReference>
<organism evidence="12 13">
    <name type="scientific">Candidatus Roizmanbacteria bacterium RIFCSPHIGHO2_02_FULL_38_11</name>
    <dbReference type="NCBI Taxonomy" id="1802039"/>
    <lineage>
        <taxon>Bacteria</taxon>
        <taxon>Candidatus Roizmaniibacteriota</taxon>
    </lineage>
</organism>
<evidence type="ECO:0000256" key="7">
    <source>
        <dbReference type="ARBA" id="ARBA00022917"/>
    </source>
</evidence>
<keyword evidence="7 10" id="KW-0648">Protein biosynthesis</keyword>
<sequence length="769" mass="88555">MIWVDREAKKIKQRNLTLEWVDDMKTPSGRAHAGSLRTIVIHDIVYKALLDLKVNTKLTYFFDDHDPMDGMPVYLEKNKWQKYMGMQLYRIPSPEPGYKNFAEYYAKDFQSAFEKINCHPEIIWSSELYNSGRMNKVIKEILDNTDVIRKIYKIITKKEPQKDWTPFNPVCQNCNKVGTTKAYKWDGEFIYYRCIPDVVEWAKGCGYEGKVSPYNGKGKLPWKIEWAAKWKVIGITVEGAGKDHMTKGGSHDIASEICRKVLHYPVPYAFAYEFFTIGGKKMSSSKGAGISAKLLSEILPPDILRFLIVRTPIKSHLDFDPYADTLLNLFDDYDRCLNAYFLKIENKIPEKKAGEVALDFARIIELSEVKPLPKKRLYLPRFRTVANLIKANNKNLVSFFEQQKQEKLNIEEKEILEERIKYAKIYLENYAEEKNLTLDTKPPTVKTTQKQNEFLKILTKHLQNQNEVPQKIVFDSIKEAKIQPREAFTVFYNTLIGKPFGPKTGDLIKQLGKDEVVKLLGESVQTKDSNKTNLFPDLKDSKIFSISPEMAQKYPSLNIGIAIIKGVNIKKNNPELSKEIELFTKSQDGLNNEIISSYPEIQSYRKIYKEMGIDWHSKRPSPEALLRRIALKKGLYNINTCVDAYNLIVMKHRVSSGAFDLDQVKLPTVLRFPKEGEEILLLGDDQPTKYKLIDLAYFDQIGGFNIYFNYRDAQRTAITEKTSNILLNIDGIFNITREQVELSLKENIEIITKYCGGNVEFAGIVSGKK</sequence>
<dbReference type="Gene3D" id="3.40.50.620">
    <property type="entry name" value="HUPs"/>
    <property type="match status" value="2"/>
</dbReference>
<dbReference type="InterPro" id="IPR005146">
    <property type="entry name" value="B3/B4_tRNA-bd"/>
</dbReference>
<dbReference type="EMBL" id="MFZO01000019">
    <property type="protein sequence ID" value="OGK25014.1"/>
    <property type="molecule type" value="Genomic_DNA"/>
</dbReference>
<dbReference type="GO" id="GO:0006430">
    <property type="term" value="P:lysyl-tRNA aminoacylation"/>
    <property type="evidence" value="ECO:0007669"/>
    <property type="project" value="UniProtKB-UniRule"/>
</dbReference>
<dbReference type="Gene3D" id="1.10.10.350">
    <property type="match status" value="1"/>
</dbReference>
<dbReference type="GO" id="GO:0004826">
    <property type="term" value="F:phenylalanine-tRNA ligase activity"/>
    <property type="evidence" value="ECO:0007669"/>
    <property type="project" value="InterPro"/>
</dbReference>
<comment type="catalytic activity">
    <reaction evidence="9 10">
        <text>tRNA(Lys) + L-lysine + ATP = L-lysyl-tRNA(Lys) + AMP + diphosphate</text>
        <dbReference type="Rhea" id="RHEA:20792"/>
        <dbReference type="Rhea" id="RHEA-COMP:9696"/>
        <dbReference type="Rhea" id="RHEA-COMP:9697"/>
        <dbReference type="ChEBI" id="CHEBI:30616"/>
        <dbReference type="ChEBI" id="CHEBI:32551"/>
        <dbReference type="ChEBI" id="CHEBI:33019"/>
        <dbReference type="ChEBI" id="CHEBI:78442"/>
        <dbReference type="ChEBI" id="CHEBI:78529"/>
        <dbReference type="ChEBI" id="CHEBI:456215"/>
        <dbReference type="EC" id="6.1.1.6"/>
    </reaction>
</comment>
<evidence type="ECO:0000256" key="4">
    <source>
        <dbReference type="ARBA" id="ARBA00022598"/>
    </source>
</evidence>
<proteinExistence type="inferred from homology"/>
<comment type="caution">
    <text evidence="12">The sequence shown here is derived from an EMBL/GenBank/DDBJ whole genome shotgun (WGS) entry which is preliminary data.</text>
</comment>
<evidence type="ECO:0000313" key="12">
    <source>
        <dbReference type="EMBL" id="OGK25014.1"/>
    </source>
</evidence>
<dbReference type="InterPro" id="IPR020751">
    <property type="entry name" value="aa-tRNA-synth_I_codon-bd_sub2"/>
</dbReference>
<dbReference type="InterPro" id="IPR014729">
    <property type="entry name" value="Rossmann-like_a/b/a_fold"/>
</dbReference>
<keyword evidence="5 10" id="KW-0547">Nucleotide-binding</keyword>
<evidence type="ECO:0000256" key="5">
    <source>
        <dbReference type="ARBA" id="ARBA00022741"/>
    </source>
</evidence>
<dbReference type="HAMAP" id="MF_00177">
    <property type="entry name" value="Lys_tRNA_synth_class1"/>
    <property type="match status" value="1"/>
</dbReference>
<accession>A0A1F7H294</accession>
<reference evidence="12 13" key="1">
    <citation type="journal article" date="2016" name="Nat. Commun.">
        <title>Thousands of microbial genomes shed light on interconnected biogeochemical processes in an aquifer system.</title>
        <authorList>
            <person name="Anantharaman K."/>
            <person name="Brown C.T."/>
            <person name="Hug L.A."/>
            <person name="Sharon I."/>
            <person name="Castelle C.J."/>
            <person name="Probst A.J."/>
            <person name="Thomas B.C."/>
            <person name="Singh A."/>
            <person name="Wilkins M.J."/>
            <person name="Karaoz U."/>
            <person name="Brodie E.L."/>
            <person name="Williams K.H."/>
            <person name="Hubbard S.S."/>
            <person name="Banfield J.F."/>
        </authorList>
    </citation>
    <scope>NUCLEOTIDE SEQUENCE [LARGE SCALE GENOMIC DNA]</scope>
</reference>
<dbReference type="GO" id="GO:0000049">
    <property type="term" value="F:tRNA binding"/>
    <property type="evidence" value="ECO:0007669"/>
    <property type="project" value="InterPro"/>
</dbReference>
<dbReference type="SUPFAM" id="SSF52374">
    <property type="entry name" value="Nucleotidylyl transferase"/>
    <property type="match status" value="1"/>
</dbReference>
<dbReference type="PANTHER" id="PTHR37940">
    <property type="entry name" value="LYSINE--TRNA LIGASE"/>
    <property type="match status" value="1"/>
</dbReference>
<feature type="short sequence motif" description="'KMSKS' region" evidence="10">
    <location>
        <begin position="281"/>
        <end position="285"/>
    </location>
</feature>
<protein>
    <recommendedName>
        <fullName evidence="10">Lysine--tRNA ligase</fullName>
        <ecNumber evidence="10">6.1.1.6</ecNumber>
    </recommendedName>
    <alternativeName>
        <fullName evidence="10">Lysyl-tRNA synthetase</fullName>
        <shortName evidence="10">LysRS</shortName>
    </alternativeName>
</protein>
<evidence type="ECO:0000256" key="2">
    <source>
        <dbReference type="ARBA" id="ARBA00005594"/>
    </source>
</evidence>
<comment type="caution">
    <text evidence="10">Lacks conserved residue(s) required for the propagation of feature annotation.</text>
</comment>
<evidence type="ECO:0000256" key="3">
    <source>
        <dbReference type="ARBA" id="ARBA00022490"/>
    </source>
</evidence>
<dbReference type="PANTHER" id="PTHR37940:SF1">
    <property type="entry name" value="LYSINE--TRNA LIGASE"/>
    <property type="match status" value="1"/>
</dbReference>
<dbReference type="SUPFAM" id="SSF48163">
    <property type="entry name" value="An anticodon-binding domain of class I aminoacyl-tRNA synthetases"/>
    <property type="match status" value="1"/>
</dbReference>
<evidence type="ECO:0000256" key="10">
    <source>
        <dbReference type="HAMAP-Rule" id="MF_00177"/>
    </source>
</evidence>
<comment type="similarity">
    <text evidence="2 10">Belongs to the class-I aminoacyl-tRNA synthetase family.</text>
</comment>
<feature type="domain" description="B3/B4 tRNA-binding" evidence="11">
    <location>
        <begin position="603"/>
        <end position="756"/>
    </location>
</feature>
<keyword evidence="6 10" id="KW-0067">ATP-binding</keyword>
<dbReference type="AlphaFoldDB" id="A0A1F7H294"/>
<dbReference type="SUPFAM" id="SSF56037">
    <property type="entry name" value="PheT/TilS domain"/>
    <property type="match status" value="1"/>
</dbReference>
<keyword evidence="8 10" id="KW-0030">Aminoacyl-tRNA synthetase</keyword>
<keyword evidence="3 10" id="KW-0963">Cytoplasm</keyword>
<dbReference type="Gene3D" id="1.10.10.770">
    <property type="match status" value="1"/>
</dbReference>
<dbReference type="NCBIfam" id="TIGR00467">
    <property type="entry name" value="lysS_arch"/>
    <property type="match status" value="1"/>
</dbReference>
<dbReference type="GO" id="GO:0004824">
    <property type="term" value="F:lysine-tRNA ligase activity"/>
    <property type="evidence" value="ECO:0007669"/>
    <property type="project" value="UniProtKB-UniRule"/>
</dbReference>
<dbReference type="SMART" id="SM00873">
    <property type="entry name" value="B3_4"/>
    <property type="match status" value="1"/>
</dbReference>
<evidence type="ECO:0000313" key="13">
    <source>
        <dbReference type="Proteomes" id="UP000177913"/>
    </source>
</evidence>
<evidence type="ECO:0000256" key="8">
    <source>
        <dbReference type="ARBA" id="ARBA00023146"/>
    </source>
</evidence>
<dbReference type="EC" id="6.1.1.6" evidence="10"/>
<dbReference type="InterPro" id="IPR008925">
    <property type="entry name" value="aa_tRNA-synth_I_cd-bd_sf"/>
</dbReference>